<feature type="domain" description="HAMP" evidence="13">
    <location>
        <begin position="347"/>
        <end position="399"/>
    </location>
</feature>
<name>A0A2S8F2A1_9BACT</name>
<dbReference type="Pfam" id="PF00072">
    <property type="entry name" value="Response_reg"/>
    <property type="match status" value="1"/>
</dbReference>
<feature type="compositionally biased region" description="Low complexity" evidence="9">
    <location>
        <begin position="805"/>
        <end position="818"/>
    </location>
</feature>
<dbReference type="CDD" id="cd06225">
    <property type="entry name" value="HAMP"/>
    <property type="match status" value="1"/>
</dbReference>
<dbReference type="GO" id="GO:0009927">
    <property type="term" value="F:histidine phosphotransfer kinase activity"/>
    <property type="evidence" value="ECO:0007669"/>
    <property type="project" value="TreeGrafter"/>
</dbReference>
<dbReference type="InterPro" id="IPR003661">
    <property type="entry name" value="HisK_dim/P_dom"/>
</dbReference>
<dbReference type="CDD" id="cd17546">
    <property type="entry name" value="REC_hyHK_CKI1_RcsC-like"/>
    <property type="match status" value="1"/>
</dbReference>
<dbReference type="GO" id="GO:0005886">
    <property type="term" value="C:plasma membrane"/>
    <property type="evidence" value="ECO:0007669"/>
    <property type="project" value="TreeGrafter"/>
</dbReference>
<feature type="transmembrane region" description="Helical" evidence="10">
    <location>
        <begin position="7"/>
        <end position="25"/>
    </location>
</feature>
<dbReference type="Pfam" id="PF02518">
    <property type="entry name" value="HATPase_c"/>
    <property type="match status" value="1"/>
</dbReference>
<comment type="subcellular location">
    <subcellularLocation>
        <location evidence="2">Membrane</location>
    </subcellularLocation>
</comment>
<keyword evidence="7" id="KW-0902">Two-component regulatory system</keyword>
<feature type="compositionally biased region" description="Low complexity" evidence="9">
    <location>
        <begin position="826"/>
        <end position="845"/>
    </location>
</feature>
<dbReference type="CDD" id="cd18773">
    <property type="entry name" value="PDC1_HK_sensor"/>
    <property type="match status" value="1"/>
</dbReference>
<dbReference type="EMBL" id="PUIB01000032">
    <property type="protein sequence ID" value="PQO26296.1"/>
    <property type="molecule type" value="Genomic_DNA"/>
</dbReference>
<dbReference type="InterPro" id="IPR004358">
    <property type="entry name" value="Sig_transdc_His_kin-like_C"/>
</dbReference>
<dbReference type="PROSITE" id="PS50109">
    <property type="entry name" value="HIS_KIN"/>
    <property type="match status" value="1"/>
</dbReference>
<dbReference type="PROSITE" id="PS50110">
    <property type="entry name" value="RESPONSE_REGULATORY"/>
    <property type="match status" value="1"/>
</dbReference>
<dbReference type="CDD" id="cd16922">
    <property type="entry name" value="HATPase_EvgS-ArcB-TorS-like"/>
    <property type="match status" value="1"/>
</dbReference>
<evidence type="ECO:0000313" key="17">
    <source>
        <dbReference type="Proteomes" id="UP000239388"/>
    </source>
</evidence>
<dbReference type="SUPFAM" id="SSF52172">
    <property type="entry name" value="CheY-like"/>
    <property type="match status" value="1"/>
</dbReference>
<dbReference type="Pfam" id="PF00512">
    <property type="entry name" value="HisKA"/>
    <property type="match status" value="1"/>
</dbReference>
<dbReference type="SUPFAM" id="SSF47384">
    <property type="entry name" value="Homodimeric domain of signal transducing histidine kinase"/>
    <property type="match status" value="1"/>
</dbReference>
<evidence type="ECO:0000256" key="1">
    <source>
        <dbReference type="ARBA" id="ARBA00000085"/>
    </source>
</evidence>
<evidence type="ECO:0000256" key="8">
    <source>
        <dbReference type="PROSITE-ProRule" id="PRU00169"/>
    </source>
</evidence>
<sequence>MKLTTKFYSLLVILMISMMLLGYLASRQASDVLRNVIISRSAWQAQSVIDEIDRMVHARIAQWRAYSESPQIRQALVISNKEFAELPDIQATIDQRDADWRKNDAASQTLAHEIDDSALSRELARQVTLLNDEYGAAEYGEVFLTNRYGANVAQTNRTSDYRQDDEKWWTSAVSNGVYVDSVAYDESAAEYAISLCLRVDDVNGEFLGVLKTVISIHEIVDVIDQRAKQDSVLSVALLDAENKYIHHSAFSARTPLDQMSPLEGKAFTSFGPTQRIYEYQADDGSEILSIVAESRGSGKFAGLGWEAVVDQSEASLMAPLTSLRWHIFLIALGLAMLVLAVSWIVGSRLRDRIARLSHSAKRIGDGEYGLQVDDVYHDELNAVIRQFNAMSWKIVHSHDELLAAQHRAESANDAKSRFLATMSHELRTPMTAILGFTENLLESPDYGSLEERNETLNTILRNGEHLLGLIDDVLDLSKIEAGRTEIQNEYCSPGRIANEVVGILKKRAAARRLNLSVRCKTPIPAEIETDPLRLRQILINLVGNALKFTEKGGVTLELSSTFGDVGRRMLRFRVADTGTGIPSDKLETIFEPFMQGDNTTSRSYGGAGLGLPISRRLAELMGGTLIVESSMGQGSAFTLSIPVGDIEGVPFVESIEECMTSLTQPSHEMPPHIDANVLVVEDSRDAQLLVRTILERAGATVKLATNGVEALEAVDNAAQAAEPFDVIIMDMQMPIMDGFTATQKLRKLGCTLPIIALTAQAMEEDRQRCLDVGCSDYQTKPIHRKTLLKKLHMALRSHQQEETVSTGSTSNGSNNGTTQSRSFPRSSSAEPDGDSSSGVRSSRPR</sequence>
<dbReference type="Gene3D" id="3.30.565.10">
    <property type="entry name" value="Histidine kinase-like ATPase, C-terminal domain"/>
    <property type="match status" value="1"/>
</dbReference>
<dbReference type="InterPro" id="IPR011006">
    <property type="entry name" value="CheY-like_superfamily"/>
</dbReference>
<accession>A0A2S8F2A1</accession>
<dbReference type="SMART" id="SM00448">
    <property type="entry name" value="REC"/>
    <property type="match status" value="1"/>
</dbReference>
<organism evidence="14 17">
    <name type="scientific">Blastopirellula marina</name>
    <dbReference type="NCBI Taxonomy" id="124"/>
    <lineage>
        <taxon>Bacteria</taxon>
        <taxon>Pseudomonadati</taxon>
        <taxon>Planctomycetota</taxon>
        <taxon>Planctomycetia</taxon>
        <taxon>Pirellulales</taxon>
        <taxon>Pirellulaceae</taxon>
        <taxon>Blastopirellula</taxon>
    </lineage>
</organism>
<evidence type="ECO:0000256" key="4">
    <source>
        <dbReference type="ARBA" id="ARBA00022553"/>
    </source>
</evidence>
<dbReference type="PANTHER" id="PTHR43047:SF72">
    <property type="entry name" value="OSMOSENSING HISTIDINE PROTEIN KINASE SLN1"/>
    <property type="match status" value="1"/>
</dbReference>
<dbReference type="SMART" id="SM00387">
    <property type="entry name" value="HATPase_c"/>
    <property type="match status" value="1"/>
</dbReference>
<protein>
    <recommendedName>
        <fullName evidence="3">histidine kinase</fullName>
        <ecNumber evidence="3">2.7.13.3</ecNumber>
    </recommendedName>
</protein>
<dbReference type="PRINTS" id="PR00344">
    <property type="entry name" value="BCTRLSENSOR"/>
</dbReference>
<dbReference type="AlphaFoldDB" id="A0A2S8F2A1"/>
<dbReference type="Gene3D" id="6.10.340.10">
    <property type="match status" value="1"/>
</dbReference>
<dbReference type="PROSITE" id="PS50885">
    <property type="entry name" value="HAMP"/>
    <property type="match status" value="1"/>
</dbReference>
<dbReference type="InterPro" id="IPR036890">
    <property type="entry name" value="HATPase_C_sf"/>
</dbReference>
<comment type="catalytic activity">
    <reaction evidence="1">
        <text>ATP + protein L-histidine = ADP + protein N-phospho-L-histidine.</text>
        <dbReference type="EC" id="2.7.13.3"/>
    </reaction>
</comment>
<evidence type="ECO:0000313" key="15">
    <source>
        <dbReference type="EMBL" id="PQO47176.1"/>
    </source>
</evidence>
<evidence type="ECO:0000313" key="14">
    <source>
        <dbReference type="EMBL" id="PQO26296.1"/>
    </source>
</evidence>
<dbReference type="EMBL" id="PUHZ01000005">
    <property type="protein sequence ID" value="PQO47176.1"/>
    <property type="molecule type" value="Genomic_DNA"/>
</dbReference>
<dbReference type="Proteomes" id="UP000239388">
    <property type="component" value="Unassembled WGS sequence"/>
</dbReference>
<gene>
    <name evidence="15" type="ORF">C5Y93_03805</name>
    <name evidence="14" type="ORF">C5Y98_31115</name>
</gene>
<evidence type="ECO:0000256" key="5">
    <source>
        <dbReference type="ARBA" id="ARBA00022679"/>
    </source>
</evidence>
<evidence type="ECO:0000256" key="2">
    <source>
        <dbReference type="ARBA" id="ARBA00004370"/>
    </source>
</evidence>
<evidence type="ECO:0000259" key="12">
    <source>
        <dbReference type="PROSITE" id="PS50110"/>
    </source>
</evidence>
<proteinExistence type="predicted"/>
<dbReference type="RefSeq" id="WP_105334064.1">
    <property type="nucleotide sequence ID" value="NZ_PUHZ01000005.1"/>
</dbReference>
<evidence type="ECO:0000256" key="9">
    <source>
        <dbReference type="SAM" id="MobiDB-lite"/>
    </source>
</evidence>
<evidence type="ECO:0000256" key="7">
    <source>
        <dbReference type="ARBA" id="ARBA00023012"/>
    </source>
</evidence>
<dbReference type="Gene3D" id="1.10.287.130">
    <property type="match status" value="1"/>
</dbReference>
<dbReference type="Gene3D" id="3.40.50.2300">
    <property type="match status" value="1"/>
</dbReference>
<keyword evidence="6" id="KW-0418">Kinase</keyword>
<feature type="transmembrane region" description="Helical" evidence="10">
    <location>
        <begin position="325"/>
        <end position="345"/>
    </location>
</feature>
<dbReference type="CDD" id="cd00082">
    <property type="entry name" value="HisKA"/>
    <property type="match status" value="1"/>
</dbReference>
<dbReference type="SMART" id="SM00388">
    <property type="entry name" value="HisKA"/>
    <property type="match status" value="1"/>
</dbReference>
<feature type="region of interest" description="Disordered" evidence="9">
    <location>
        <begin position="795"/>
        <end position="845"/>
    </location>
</feature>
<evidence type="ECO:0000256" key="10">
    <source>
        <dbReference type="SAM" id="Phobius"/>
    </source>
</evidence>
<dbReference type="FunFam" id="3.30.565.10:FF:000010">
    <property type="entry name" value="Sensor histidine kinase RcsC"/>
    <property type="match status" value="1"/>
</dbReference>
<dbReference type="SUPFAM" id="SSF55874">
    <property type="entry name" value="ATPase domain of HSP90 chaperone/DNA topoisomerase II/histidine kinase"/>
    <property type="match status" value="1"/>
</dbReference>
<feature type="domain" description="Response regulatory" evidence="12">
    <location>
        <begin position="676"/>
        <end position="795"/>
    </location>
</feature>
<feature type="modified residue" description="4-aspartylphosphate" evidence="8">
    <location>
        <position position="730"/>
    </location>
</feature>
<dbReference type="OrthoDB" id="9803190at2"/>
<keyword evidence="4 8" id="KW-0597">Phosphoprotein</keyword>
<dbReference type="GO" id="GO:0000155">
    <property type="term" value="F:phosphorelay sensor kinase activity"/>
    <property type="evidence" value="ECO:0007669"/>
    <property type="project" value="InterPro"/>
</dbReference>
<dbReference type="InterPro" id="IPR003660">
    <property type="entry name" value="HAMP_dom"/>
</dbReference>
<reference evidence="16 17" key="1">
    <citation type="submission" date="2018-02" db="EMBL/GenBank/DDBJ databases">
        <title>Comparative genomes isolates from brazilian mangrove.</title>
        <authorList>
            <person name="Araujo J.E."/>
            <person name="Taketani R.G."/>
            <person name="Silva M.C.P."/>
            <person name="Loureco M.V."/>
            <person name="Andreote F.D."/>
        </authorList>
    </citation>
    <scope>NUCLEOTIDE SEQUENCE [LARGE SCALE GENOMIC DNA]</scope>
    <source>
        <strain evidence="14 17">NAP PRIS-MGV</strain>
        <strain evidence="15 16">Nap-Phe MGV</strain>
    </source>
</reference>
<evidence type="ECO:0000256" key="3">
    <source>
        <dbReference type="ARBA" id="ARBA00012438"/>
    </source>
</evidence>
<feature type="domain" description="Histidine kinase" evidence="11">
    <location>
        <begin position="421"/>
        <end position="645"/>
    </location>
</feature>
<dbReference type="InterPro" id="IPR001789">
    <property type="entry name" value="Sig_transdc_resp-reg_receiver"/>
</dbReference>
<dbReference type="InterPro" id="IPR003594">
    <property type="entry name" value="HATPase_dom"/>
</dbReference>
<evidence type="ECO:0000259" key="13">
    <source>
        <dbReference type="PROSITE" id="PS50885"/>
    </source>
</evidence>
<dbReference type="Proteomes" id="UP000237819">
    <property type="component" value="Unassembled WGS sequence"/>
</dbReference>
<keyword evidence="5" id="KW-0808">Transferase</keyword>
<evidence type="ECO:0000259" key="11">
    <source>
        <dbReference type="PROSITE" id="PS50109"/>
    </source>
</evidence>
<evidence type="ECO:0000256" key="6">
    <source>
        <dbReference type="ARBA" id="ARBA00022777"/>
    </source>
</evidence>
<dbReference type="EC" id="2.7.13.3" evidence="3"/>
<keyword evidence="10" id="KW-0472">Membrane</keyword>
<evidence type="ECO:0000313" key="16">
    <source>
        <dbReference type="Proteomes" id="UP000237819"/>
    </source>
</evidence>
<keyword evidence="10" id="KW-0812">Transmembrane</keyword>
<keyword evidence="10" id="KW-1133">Transmembrane helix</keyword>
<dbReference type="FunFam" id="1.10.287.130:FF:000001">
    <property type="entry name" value="Two-component sensor histidine kinase"/>
    <property type="match status" value="1"/>
</dbReference>
<dbReference type="InterPro" id="IPR036097">
    <property type="entry name" value="HisK_dim/P_sf"/>
</dbReference>
<comment type="caution">
    <text evidence="14">The sequence shown here is derived from an EMBL/GenBank/DDBJ whole genome shotgun (WGS) entry which is preliminary data.</text>
</comment>
<dbReference type="PANTHER" id="PTHR43047">
    <property type="entry name" value="TWO-COMPONENT HISTIDINE PROTEIN KINASE"/>
    <property type="match status" value="1"/>
</dbReference>
<dbReference type="InterPro" id="IPR005467">
    <property type="entry name" value="His_kinase_dom"/>
</dbReference>